<feature type="transmembrane region" description="Helical" evidence="7">
    <location>
        <begin position="292"/>
        <end position="316"/>
    </location>
</feature>
<feature type="transmembrane region" description="Helical" evidence="7">
    <location>
        <begin position="391"/>
        <end position="409"/>
    </location>
</feature>
<protein>
    <submittedName>
        <fullName evidence="8">Chromate transporter (ChrA-like)</fullName>
    </submittedName>
</protein>
<dbReference type="AlphaFoldDB" id="V6F7F3"/>
<keyword evidence="6 7" id="KW-0472">Membrane</keyword>
<dbReference type="InterPro" id="IPR014047">
    <property type="entry name" value="Chr_Tranpt_l_chain"/>
</dbReference>
<evidence type="ECO:0000256" key="3">
    <source>
        <dbReference type="ARBA" id="ARBA00022475"/>
    </source>
</evidence>
<dbReference type="PANTHER" id="PTHR33567:SF3">
    <property type="entry name" value="CHROMATE ION TRANSPORTER (EUROFUNG)"/>
    <property type="match status" value="1"/>
</dbReference>
<feature type="transmembrane region" description="Helical" evidence="7">
    <location>
        <begin position="144"/>
        <end position="172"/>
    </location>
</feature>
<dbReference type="PIRSF" id="PIRSF004810">
    <property type="entry name" value="ChrA"/>
    <property type="match status" value="1"/>
</dbReference>
<evidence type="ECO:0000256" key="1">
    <source>
        <dbReference type="ARBA" id="ARBA00004651"/>
    </source>
</evidence>
<gene>
    <name evidence="8" type="ordered locus">MGMSRv2__4235</name>
</gene>
<feature type="transmembrane region" description="Helical" evidence="7">
    <location>
        <begin position="79"/>
        <end position="103"/>
    </location>
</feature>
<reference evidence="8 9" key="1">
    <citation type="journal article" date="2014" name="Genome Announc.">
        <title>Complete genome sequence of Magnetospirillum gryphiswaldense MSR-1.</title>
        <authorList>
            <person name="Wang X."/>
            <person name="Wang Q."/>
            <person name="Zhang W."/>
            <person name="Wang Y."/>
            <person name="Li L."/>
            <person name="Wen T."/>
            <person name="Zhang T."/>
            <person name="Zhang Y."/>
            <person name="Xu J."/>
            <person name="Hu J."/>
            <person name="Li S."/>
            <person name="Liu L."/>
            <person name="Liu J."/>
            <person name="Jiang W."/>
            <person name="Tian J."/>
            <person name="Li Y."/>
            <person name="Schuler D."/>
            <person name="Wang L."/>
            <person name="Li J."/>
        </authorList>
    </citation>
    <scope>NUCLEOTIDE SEQUENCE [LARGE SCALE GENOMIC DNA]</scope>
    <source>
        <strain evidence="9">DSM 6361 / JCM 21280 / NBRC 15271 / MSR-1</strain>
    </source>
</reference>
<dbReference type="STRING" id="1430440.MGMSRv2__4235"/>
<comment type="similarity">
    <text evidence="2">Belongs to the chromate ion transporter (CHR) (TC 2.A.51) family.</text>
</comment>
<evidence type="ECO:0000256" key="2">
    <source>
        <dbReference type="ARBA" id="ARBA00005262"/>
    </source>
</evidence>
<evidence type="ECO:0000256" key="6">
    <source>
        <dbReference type="ARBA" id="ARBA00023136"/>
    </source>
</evidence>
<organism evidence="8 9">
    <name type="scientific">Magnetospirillum gryphiswaldense (strain DSM 6361 / JCM 21280 / NBRC 15271 / MSR-1)</name>
    <dbReference type="NCBI Taxonomy" id="431944"/>
    <lineage>
        <taxon>Bacteria</taxon>
        <taxon>Pseudomonadati</taxon>
        <taxon>Pseudomonadota</taxon>
        <taxon>Alphaproteobacteria</taxon>
        <taxon>Rhodospirillales</taxon>
        <taxon>Rhodospirillaceae</taxon>
        <taxon>Magnetospirillum</taxon>
    </lineage>
</organism>
<dbReference type="KEGG" id="mgy:MGMSRv2__4235"/>
<dbReference type="GO" id="GO:0015109">
    <property type="term" value="F:chromate transmembrane transporter activity"/>
    <property type="evidence" value="ECO:0007669"/>
    <property type="project" value="InterPro"/>
</dbReference>
<evidence type="ECO:0000313" key="8">
    <source>
        <dbReference type="EMBL" id="CDL01450.1"/>
    </source>
</evidence>
<keyword evidence="4 7" id="KW-0812">Transmembrane</keyword>
<dbReference type="NCBIfam" id="TIGR00937">
    <property type="entry name" value="2A51"/>
    <property type="match status" value="1"/>
</dbReference>
<dbReference type="InterPro" id="IPR003370">
    <property type="entry name" value="Chromate_transpt"/>
</dbReference>
<feature type="transmembrane region" description="Helical" evidence="7">
    <location>
        <begin position="218"/>
        <end position="241"/>
    </location>
</feature>
<evidence type="ECO:0000256" key="4">
    <source>
        <dbReference type="ARBA" id="ARBA00022692"/>
    </source>
</evidence>
<evidence type="ECO:0000256" key="5">
    <source>
        <dbReference type="ARBA" id="ARBA00022989"/>
    </source>
</evidence>
<dbReference type="PANTHER" id="PTHR33567">
    <property type="entry name" value="CHROMATE ION TRANSPORTER (EUROFUNG)"/>
    <property type="match status" value="1"/>
</dbReference>
<dbReference type="EMBL" id="HG794546">
    <property type="protein sequence ID" value="CDL01450.1"/>
    <property type="molecule type" value="Genomic_DNA"/>
</dbReference>
<dbReference type="HOGENOM" id="CLU_018106_0_0_5"/>
<comment type="subcellular location">
    <subcellularLocation>
        <location evidence="1">Cell membrane</location>
        <topology evidence="1">Multi-pass membrane protein</topology>
    </subcellularLocation>
</comment>
<keyword evidence="3" id="KW-1003">Cell membrane</keyword>
<feature type="transmembrane region" description="Helical" evidence="7">
    <location>
        <begin position="192"/>
        <end position="211"/>
    </location>
</feature>
<feature type="transmembrane region" description="Helical" evidence="7">
    <location>
        <begin position="109"/>
        <end position="132"/>
    </location>
</feature>
<sequence>MNPSYAETLRTFLRIGLLSFGGPAGQIATMHRILVDEKRWLDEPRFLHALNFCMLLPGPEAQQLATYSGWLLHGTRGGLAAGILFVLPGFLVMLALASLYAGFTHVQVVQGLFLGLKPAVLAVVVQAGLRIGKRALLDTWARGLALVSFLAIFAFGVPFPLIVLAAGLAGWLRGQGGAVPPPAPKAGNTLGTALLWLLLWLAPVALAWAYGQGAFATIGLFFAKLAVVTFGGAYAALSYVAQQAVEHHGWVSAGEMLDGLGLAETTPGPLVLVNQFVGFLAGYRQPGGLNPWLGGVLAASLTVWVTFVPSFLWIFAGAPHVERLRGHAALSSALSAITAAVVGVIFNLALWFALHVAFARFDGNWPVWGSAQPLQLALAAGAMIAMLRFKLGMLPVLGVCAAVGAVASLV</sequence>
<feature type="transmembrane region" description="Helical" evidence="7">
    <location>
        <begin position="365"/>
        <end position="384"/>
    </location>
</feature>
<keyword evidence="9" id="KW-1185">Reference proteome</keyword>
<dbReference type="GO" id="GO:0005886">
    <property type="term" value="C:plasma membrane"/>
    <property type="evidence" value="ECO:0007669"/>
    <property type="project" value="UniProtKB-SubCell"/>
</dbReference>
<evidence type="ECO:0000313" key="9">
    <source>
        <dbReference type="Proteomes" id="UP000018922"/>
    </source>
</evidence>
<proteinExistence type="inferred from homology"/>
<keyword evidence="5 7" id="KW-1133">Transmembrane helix</keyword>
<accession>V6F7F3</accession>
<dbReference type="Pfam" id="PF02417">
    <property type="entry name" value="Chromate_transp"/>
    <property type="match status" value="2"/>
</dbReference>
<evidence type="ECO:0000256" key="7">
    <source>
        <dbReference type="SAM" id="Phobius"/>
    </source>
</evidence>
<dbReference type="Proteomes" id="UP000018922">
    <property type="component" value="Chromosome I"/>
</dbReference>
<name>V6F7F3_MAGGM</name>
<feature type="transmembrane region" description="Helical" evidence="7">
    <location>
        <begin position="328"/>
        <end position="353"/>
    </location>
</feature>
<dbReference type="eggNOG" id="COG2059">
    <property type="taxonomic scope" value="Bacteria"/>
</dbReference>